<dbReference type="InterPro" id="IPR010642">
    <property type="entry name" value="Invasion_prot_B"/>
</dbReference>
<dbReference type="InterPro" id="IPR038696">
    <property type="entry name" value="IalB_sf"/>
</dbReference>
<proteinExistence type="predicted"/>
<reference evidence="1" key="1">
    <citation type="submission" date="2018-06" db="EMBL/GenBank/DDBJ databases">
        <authorList>
            <person name="Zhirakovskaya E."/>
        </authorList>
    </citation>
    <scope>NUCLEOTIDE SEQUENCE</scope>
</reference>
<accession>A0A3B0RGE6</accession>
<name>A0A3B0RGE6_9ZZZZ</name>
<protein>
    <recommendedName>
        <fullName evidence="2">Mlr4354 like protein</fullName>
    </recommendedName>
</protein>
<dbReference type="Pfam" id="PF06776">
    <property type="entry name" value="IalB"/>
    <property type="match status" value="1"/>
</dbReference>
<organism evidence="1">
    <name type="scientific">hydrothermal vent metagenome</name>
    <dbReference type="NCBI Taxonomy" id="652676"/>
    <lineage>
        <taxon>unclassified sequences</taxon>
        <taxon>metagenomes</taxon>
        <taxon>ecological metagenomes</taxon>
    </lineage>
</organism>
<dbReference type="EMBL" id="UOEH01000048">
    <property type="protein sequence ID" value="VAV90817.1"/>
    <property type="molecule type" value="Genomic_DNA"/>
</dbReference>
<evidence type="ECO:0008006" key="2">
    <source>
        <dbReference type="Google" id="ProtNLM"/>
    </source>
</evidence>
<dbReference type="Gene3D" id="2.60.40.1880">
    <property type="entry name" value="Invasion associated locus B (IalB) protein"/>
    <property type="match status" value="1"/>
</dbReference>
<evidence type="ECO:0000313" key="1">
    <source>
        <dbReference type="EMBL" id="VAV90817.1"/>
    </source>
</evidence>
<sequence length="169" mass="18346">MARPFIFAALAVITGFASFSALAAEPKAVATYKDWSVFVRDAGGDKICFAATEAKDKSPKSVNHGDVFFLVSSWKSGAATAQPSLMTGYALNTKPEPTLRVGSDKWKMYTSENEAFIESSDEESRLVRAMRRGADMRVSAVSQRGTATNYVMSLRGVSAALDRVARECR</sequence>
<gene>
    <name evidence="1" type="ORF">MNBD_ALPHA05-1207</name>
</gene>
<dbReference type="AlphaFoldDB" id="A0A3B0RGE6"/>